<evidence type="ECO:0000313" key="1">
    <source>
        <dbReference type="EMBL" id="ROO01840.1"/>
    </source>
</evidence>
<dbReference type="Proteomes" id="UP000283619">
    <property type="component" value="Unassembled WGS sequence"/>
</dbReference>
<comment type="caution">
    <text evidence="1">The sequence shown here is derived from an EMBL/GenBank/DDBJ whole genome shotgun (WGS) entry which is preliminary data.</text>
</comment>
<name>A0A423NUE5_PSEFL</name>
<sequence length="85" mass="9779">MKPVVNRLQYFLLSHPDIFIAGCIDDEFCYRFLSALGPDKQLQPFALIRSPAWFSYILNKMMHAHPVFSSRQGNVTAQTTMRTEA</sequence>
<organism evidence="1 2">
    <name type="scientific">Pseudomonas fluorescens</name>
    <dbReference type="NCBI Taxonomy" id="294"/>
    <lineage>
        <taxon>Bacteria</taxon>
        <taxon>Pseudomonadati</taxon>
        <taxon>Pseudomonadota</taxon>
        <taxon>Gammaproteobacteria</taxon>
        <taxon>Pseudomonadales</taxon>
        <taxon>Pseudomonadaceae</taxon>
        <taxon>Pseudomonas</taxon>
    </lineage>
</organism>
<protein>
    <submittedName>
        <fullName evidence="1">Uncharacterized protein</fullName>
    </submittedName>
</protein>
<accession>A0A423NUE5</accession>
<dbReference type="EMBL" id="MOBZ01000025">
    <property type="protein sequence ID" value="ROO01840.1"/>
    <property type="molecule type" value="Genomic_DNA"/>
</dbReference>
<evidence type="ECO:0000313" key="2">
    <source>
        <dbReference type="Proteomes" id="UP000283619"/>
    </source>
</evidence>
<reference evidence="1 2" key="1">
    <citation type="submission" date="2016-10" db="EMBL/GenBank/DDBJ databases">
        <title>Comparative genome analysis of multiple Pseudomonas spp. focuses on biocontrol and plant growth promoting traits.</title>
        <authorList>
            <person name="Tao X.-Y."/>
            <person name="Taylor C.G."/>
        </authorList>
    </citation>
    <scope>NUCLEOTIDE SEQUENCE [LARGE SCALE GENOMIC DNA]</scope>
    <source>
        <strain evidence="1 2">36G2</strain>
    </source>
</reference>
<gene>
    <name evidence="1" type="ORF">BK673_28405</name>
</gene>
<dbReference type="AlphaFoldDB" id="A0A423NUE5"/>
<proteinExistence type="predicted"/>